<feature type="transmembrane region" description="Helical" evidence="7">
    <location>
        <begin position="33"/>
        <end position="59"/>
    </location>
</feature>
<keyword evidence="3 7" id="KW-0812">Transmembrane</keyword>
<dbReference type="AlphaFoldDB" id="A0A5B8M9Q2"/>
<keyword evidence="10" id="KW-1185">Reference proteome</keyword>
<keyword evidence="5 7" id="KW-0472">Membrane</keyword>
<feature type="transmembrane region" description="Helical" evidence="7">
    <location>
        <begin position="131"/>
        <end position="148"/>
    </location>
</feature>
<evidence type="ECO:0000256" key="7">
    <source>
        <dbReference type="SAM" id="Phobius"/>
    </source>
</evidence>
<feature type="compositionally biased region" description="Basic and acidic residues" evidence="6">
    <location>
        <begin position="1"/>
        <end position="12"/>
    </location>
</feature>
<dbReference type="GO" id="GO:0022857">
    <property type="term" value="F:transmembrane transporter activity"/>
    <property type="evidence" value="ECO:0007669"/>
    <property type="project" value="InterPro"/>
</dbReference>
<feature type="transmembrane region" description="Helical" evidence="7">
    <location>
        <begin position="427"/>
        <end position="444"/>
    </location>
</feature>
<proteinExistence type="predicted"/>
<feature type="transmembrane region" description="Helical" evidence="7">
    <location>
        <begin position="257"/>
        <end position="273"/>
    </location>
</feature>
<evidence type="ECO:0000256" key="1">
    <source>
        <dbReference type="ARBA" id="ARBA00004651"/>
    </source>
</evidence>
<keyword evidence="2" id="KW-0813">Transport</keyword>
<dbReference type="PANTHER" id="PTHR42718">
    <property type="entry name" value="MAJOR FACILITATOR SUPERFAMILY MULTIDRUG TRANSPORTER MFSC"/>
    <property type="match status" value="1"/>
</dbReference>
<feature type="transmembrane region" description="Helical" evidence="7">
    <location>
        <begin position="359"/>
        <end position="379"/>
    </location>
</feature>
<feature type="transmembrane region" description="Helical" evidence="7">
    <location>
        <begin position="385"/>
        <end position="406"/>
    </location>
</feature>
<feature type="transmembrane region" description="Helical" evidence="7">
    <location>
        <begin position="192"/>
        <end position="212"/>
    </location>
</feature>
<dbReference type="PROSITE" id="PS50850">
    <property type="entry name" value="MFS"/>
    <property type="match status" value="1"/>
</dbReference>
<dbReference type="KEGG" id="huw:FPZ11_13475"/>
<dbReference type="EMBL" id="CP042305">
    <property type="protein sequence ID" value="QDZ16891.1"/>
    <property type="molecule type" value="Genomic_DNA"/>
</dbReference>
<evidence type="ECO:0000256" key="5">
    <source>
        <dbReference type="ARBA" id="ARBA00023136"/>
    </source>
</evidence>
<organism evidence="9 10">
    <name type="scientific">Humibacter ginsenosidimutans</name>
    <dbReference type="NCBI Taxonomy" id="2599293"/>
    <lineage>
        <taxon>Bacteria</taxon>
        <taxon>Bacillati</taxon>
        <taxon>Actinomycetota</taxon>
        <taxon>Actinomycetes</taxon>
        <taxon>Micrococcales</taxon>
        <taxon>Microbacteriaceae</taxon>
        <taxon>Humibacter</taxon>
    </lineage>
</organism>
<protein>
    <submittedName>
        <fullName evidence="9">MFS transporter</fullName>
    </submittedName>
</protein>
<keyword evidence="4 7" id="KW-1133">Transmembrane helix</keyword>
<dbReference type="CDD" id="cd17321">
    <property type="entry name" value="MFS_MMR_MDR_like"/>
    <property type="match status" value="1"/>
</dbReference>
<evidence type="ECO:0000256" key="4">
    <source>
        <dbReference type="ARBA" id="ARBA00022989"/>
    </source>
</evidence>
<feature type="region of interest" description="Disordered" evidence="6">
    <location>
        <begin position="1"/>
        <end position="28"/>
    </location>
</feature>
<feature type="transmembrane region" description="Helical" evidence="7">
    <location>
        <begin position="232"/>
        <end position="251"/>
    </location>
</feature>
<dbReference type="Gene3D" id="1.20.1720.10">
    <property type="entry name" value="Multidrug resistance protein D"/>
    <property type="match status" value="1"/>
</dbReference>
<dbReference type="SUPFAM" id="SSF103473">
    <property type="entry name" value="MFS general substrate transporter"/>
    <property type="match status" value="1"/>
</dbReference>
<dbReference type="OrthoDB" id="3281800at2"/>
<feature type="domain" description="Major facilitator superfamily (MFS) profile" evidence="8">
    <location>
        <begin position="36"/>
        <end position="482"/>
    </location>
</feature>
<dbReference type="GO" id="GO:0005886">
    <property type="term" value="C:plasma membrane"/>
    <property type="evidence" value="ECO:0007669"/>
    <property type="project" value="UniProtKB-SubCell"/>
</dbReference>
<dbReference type="Pfam" id="PF07690">
    <property type="entry name" value="MFS_1"/>
    <property type="match status" value="1"/>
</dbReference>
<evidence type="ECO:0000256" key="3">
    <source>
        <dbReference type="ARBA" id="ARBA00022692"/>
    </source>
</evidence>
<dbReference type="Proteomes" id="UP000320216">
    <property type="component" value="Chromosome"/>
</dbReference>
<feature type="transmembrane region" description="Helical" evidence="7">
    <location>
        <begin position="168"/>
        <end position="186"/>
    </location>
</feature>
<gene>
    <name evidence="9" type="ORF">FPZ11_13475</name>
</gene>
<evidence type="ECO:0000256" key="2">
    <source>
        <dbReference type="ARBA" id="ARBA00022448"/>
    </source>
</evidence>
<dbReference type="InterPro" id="IPR011701">
    <property type="entry name" value="MFS"/>
</dbReference>
<evidence type="ECO:0000313" key="10">
    <source>
        <dbReference type="Proteomes" id="UP000320216"/>
    </source>
</evidence>
<name>A0A5B8M9Q2_9MICO</name>
<sequence>MAVRPPRYDRTHGCGGVVSGASSSTPAEKKRGAGLAIASLSLGTGLNPLNSSMIAVALVDLQKTFTLGIAEATWVITAFYLASAAGQPLMGRLGDRFGPRRLFMFGMVVVMVVAVLTPFAPSFAWVCVGRVGLAIGTATAFPSAVAMVRPISKASGVSTPRLLGRIQMANTAGAAIGPVVGGLLVSTLGWPAIFAVNVPLALLALIGTRMFAPADAARRAERLRTLVVQSDVPGIALFIGTLVALLIFLLGLQSTPAWWLLAVAVVAGGAFVWRELTASTPFIDLRLLAANRSLMMVYLCFAVFNLVYYTAFFGLPQLLQDHGGYNAGITGLLMFPLAAVTIGLTPLGARWIERRGLRFTLLVGGVGLIVGTALLAVAAATVNPIAMLLITAAMGAPYCIVSIAMNQALYASARPKDRGVAAGIFQTSRYVGAIAATTVLGIVLTDGSGPNASAQWLIVIAIATGLAIVHALLLGSWHPREYEEQDTSGVPTTR</sequence>
<evidence type="ECO:0000313" key="9">
    <source>
        <dbReference type="EMBL" id="QDZ16891.1"/>
    </source>
</evidence>
<feature type="transmembrane region" description="Helical" evidence="7">
    <location>
        <begin position="294"/>
        <end position="315"/>
    </location>
</feature>
<feature type="transmembrane region" description="Helical" evidence="7">
    <location>
        <begin position="327"/>
        <end position="347"/>
    </location>
</feature>
<feature type="transmembrane region" description="Helical" evidence="7">
    <location>
        <begin position="456"/>
        <end position="475"/>
    </location>
</feature>
<feature type="transmembrane region" description="Helical" evidence="7">
    <location>
        <begin position="65"/>
        <end position="82"/>
    </location>
</feature>
<dbReference type="InterPro" id="IPR036259">
    <property type="entry name" value="MFS_trans_sf"/>
</dbReference>
<evidence type="ECO:0000259" key="8">
    <source>
        <dbReference type="PROSITE" id="PS50850"/>
    </source>
</evidence>
<comment type="subcellular location">
    <subcellularLocation>
        <location evidence="1">Cell membrane</location>
        <topology evidence="1">Multi-pass membrane protein</topology>
    </subcellularLocation>
</comment>
<evidence type="ECO:0000256" key="6">
    <source>
        <dbReference type="SAM" id="MobiDB-lite"/>
    </source>
</evidence>
<dbReference type="Gene3D" id="1.20.1250.20">
    <property type="entry name" value="MFS general substrate transporter like domains"/>
    <property type="match status" value="1"/>
</dbReference>
<dbReference type="PANTHER" id="PTHR42718:SF9">
    <property type="entry name" value="MAJOR FACILITATOR SUPERFAMILY MULTIDRUG TRANSPORTER MFSC"/>
    <property type="match status" value="1"/>
</dbReference>
<reference evidence="9 10" key="1">
    <citation type="submission" date="2019-07" db="EMBL/GenBank/DDBJ databases">
        <title>Full genome sequence of Humibacter sp. WJ7-1.</title>
        <authorList>
            <person name="Im W.-T."/>
        </authorList>
    </citation>
    <scope>NUCLEOTIDE SEQUENCE [LARGE SCALE GENOMIC DNA]</scope>
    <source>
        <strain evidence="9 10">WJ7-1</strain>
    </source>
</reference>
<dbReference type="InterPro" id="IPR020846">
    <property type="entry name" value="MFS_dom"/>
</dbReference>
<feature type="transmembrane region" description="Helical" evidence="7">
    <location>
        <begin position="102"/>
        <end position="125"/>
    </location>
</feature>
<accession>A0A5B8M9Q2</accession>